<gene>
    <name evidence="4" type="ORF">AGLY_005750</name>
</gene>
<dbReference type="OrthoDB" id="8194084at2759"/>
<accession>A0A6G0TUL3</accession>
<dbReference type="AlphaFoldDB" id="A0A6G0TUL3"/>
<evidence type="ECO:0000313" key="4">
    <source>
        <dbReference type="EMBL" id="KAE9538651.1"/>
    </source>
</evidence>
<feature type="compositionally biased region" description="Basic residues" evidence="1">
    <location>
        <begin position="499"/>
        <end position="509"/>
    </location>
</feature>
<evidence type="ECO:0000256" key="1">
    <source>
        <dbReference type="SAM" id="MobiDB-lite"/>
    </source>
</evidence>
<dbReference type="Pfam" id="PF15999">
    <property type="entry name" value="DUF4774"/>
    <property type="match status" value="1"/>
</dbReference>
<organism evidence="4 5">
    <name type="scientific">Aphis glycines</name>
    <name type="common">Soybean aphid</name>
    <dbReference type="NCBI Taxonomy" id="307491"/>
    <lineage>
        <taxon>Eukaryota</taxon>
        <taxon>Metazoa</taxon>
        <taxon>Ecdysozoa</taxon>
        <taxon>Arthropoda</taxon>
        <taxon>Hexapoda</taxon>
        <taxon>Insecta</taxon>
        <taxon>Pterygota</taxon>
        <taxon>Neoptera</taxon>
        <taxon>Paraneoptera</taxon>
        <taxon>Hemiptera</taxon>
        <taxon>Sternorrhyncha</taxon>
        <taxon>Aphidomorpha</taxon>
        <taxon>Aphidoidea</taxon>
        <taxon>Aphididae</taxon>
        <taxon>Aphidini</taxon>
        <taxon>Aphis</taxon>
        <taxon>Aphis</taxon>
    </lineage>
</organism>
<feature type="domain" description="DUF4774" evidence="3">
    <location>
        <begin position="348"/>
        <end position="384"/>
    </location>
</feature>
<feature type="region of interest" description="Disordered" evidence="1">
    <location>
        <begin position="454"/>
        <end position="474"/>
    </location>
</feature>
<feature type="chain" id="PRO_5026181550" description="DUF4774 domain-containing protein" evidence="2">
    <location>
        <begin position="17"/>
        <end position="525"/>
    </location>
</feature>
<keyword evidence="2" id="KW-0732">Signal</keyword>
<keyword evidence="5" id="KW-1185">Reference proteome</keyword>
<feature type="signal peptide" evidence="2">
    <location>
        <begin position="1"/>
        <end position="16"/>
    </location>
</feature>
<proteinExistence type="predicted"/>
<protein>
    <recommendedName>
        <fullName evidence="3">DUF4774 domain-containing protein</fullName>
    </recommendedName>
</protein>
<dbReference type="Proteomes" id="UP000475862">
    <property type="component" value="Unassembled WGS sequence"/>
</dbReference>
<evidence type="ECO:0000256" key="2">
    <source>
        <dbReference type="SAM" id="SignalP"/>
    </source>
</evidence>
<feature type="region of interest" description="Disordered" evidence="1">
    <location>
        <begin position="319"/>
        <end position="343"/>
    </location>
</feature>
<sequence length="525" mass="57363">MFFQVLLFCLIAHGLGRPSDSDERDEILREAKKEKHFQHDSIDEHSIDELPQHQTESSTAAAENVLNRLKSIAHLRMAEMKKPALDSVTREELEALRDLLDKNLQKYQNYNEFSTRKRPSDPYIGQILQNLNGEPQPTGGANNNMQQHYNHHHNNNDRDDMTEQLSERHQMPIRRKIIRHTVFATPMQNGNVGSSNRIYNGGDARIEWSSPWADYFPILIKDPLQTMMNSFSEIIEYGPAADICRHATTDDTTAVAGEDANRLDGKGSSRTNRRTSDVGMVSTAGPQTRRRSRRNTATRSEEEKGALLNHVRPFKPTTTTAEPAKMFPWSPDKQANEHNGDTGPQIKRLVVRRGGVAIAGPGGIATAGSGGTAIVGPGGSAYSTKHTASGASAEVPMPAGGISMAGYGPQVVQTPTGYYAPYPPPQGNGFARSVDAGAGGTAVLSTDGVAYTFPAPSRGLTSSQRRRGADEAREISLPDGAKLIATGPIVYYNPEPLVRKRSRKGKKSATTHGTANAEKHDNHLF</sequence>
<feature type="region of interest" description="Disordered" evidence="1">
    <location>
        <begin position="495"/>
        <end position="525"/>
    </location>
</feature>
<evidence type="ECO:0000259" key="3">
    <source>
        <dbReference type="Pfam" id="PF15999"/>
    </source>
</evidence>
<reference evidence="4 5" key="1">
    <citation type="submission" date="2019-08" db="EMBL/GenBank/DDBJ databases">
        <title>The genome of the soybean aphid Biotype 1, its phylome, world population structure and adaptation to the North American continent.</title>
        <authorList>
            <person name="Giordano R."/>
            <person name="Donthu R.K."/>
            <person name="Hernandez A.G."/>
            <person name="Wright C.L."/>
            <person name="Zimin A.V."/>
        </authorList>
    </citation>
    <scope>NUCLEOTIDE SEQUENCE [LARGE SCALE GENOMIC DNA]</scope>
    <source>
        <tissue evidence="4">Whole aphids</tissue>
    </source>
</reference>
<feature type="region of interest" description="Disordered" evidence="1">
    <location>
        <begin position="255"/>
        <end position="303"/>
    </location>
</feature>
<dbReference type="EMBL" id="VYZN01000016">
    <property type="protein sequence ID" value="KAE9538651.1"/>
    <property type="molecule type" value="Genomic_DNA"/>
</dbReference>
<dbReference type="InterPro" id="IPR031942">
    <property type="entry name" value="DUF4774"/>
</dbReference>
<name>A0A6G0TUL3_APHGL</name>
<comment type="caution">
    <text evidence="4">The sequence shown here is derived from an EMBL/GenBank/DDBJ whole genome shotgun (WGS) entry which is preliminary data.</text>
</comment>
<evidence type="ECO:0000313" key="5">
    <source>
        <dbReference type="Proteomes" id="UP000475862"/>
    </source>
</evidence>